<comment type="caution">
    <text evidence="1">The sequence shown here is derived from an EMBL/GenBank/DDBJ whole genome shotgun (WGS) entry which is preliminary data.</text>
</comment>
<reference evidence="1 2" key="1">
    <citation type="submission" date="2013-02" db="EMBL/GenBank/DDBJ databases">
        <title>The Genome Sequence of Enterococcus pallens BAA-351.</title>
        <authorList>
            <consortium name="The Broad Institute Genome Sequencing Platform"/>
            <consortium name="The Broad Institute Genome Sequencing Center for Infectious Disease"/>
            <person name="Earl A.M."/>
            <person name="Gilmore M.S."/>
            <person name="Lebreton F."/>
            <person name="Walker B."/>
            <person name="Young S.K."/>
            <person name="Zeng Q."/>
            <person name="Gargeya S."/>
            <person name="Fitzgerald M."/>
            <person name="Haas B."/>
            <person name="Abouelleil A."/>
            <person name="Alvarado L."/>
            <person name="Arachchi H.M."/>
            <person name="Berlin A.M."/>
            <person name="Chapman S.B."/>
            <person name="Dewar J."/>
            <person name="Goldberg J."/>
            <person name="Griggs A."/>
            <person name="Gujja S."/>
            <person name="Hansen M."/>
            <person name="Howarth C."/>
            <person name="Imamovic A."/>
            <person name="Larimer J."/>
            <person name="McCowan C."/>
            <person name="Murphy C."/>
            <person name="Neiman D."/>
            <person name="Pearson M."/>
            <person name="Priest M."/>
            <person name="Roberts A."/>
            <person name="Saif S."/>
            <person name="Shea T."/>
            <person name="Sisk P."/>
            <person name="Sykes S."/>
            <person name="Wortman J."/>
            <person name="Nusbaum C."/>
            <person name="Birren B."/>
        </authorList>
    </citation>
    <scope>NUCLEOTIDE SEQUENCE [LARGE SCALE GENOMIC DNA]</scope>
    <source>
        <strain evidence="1 2">ATCC BAA-351</strain>
    </source>
</reference>
<dbReference type="EMBL" id="AJAQ01000035">
    <property type="protein sequence ID" value="EOH90801.1"/>
    <property type="molecule type" value="Genomic_DNA"/>
</dbReference>
<dbReference type="PATRIC" id="fig|1158607.3.peg.3328"/>
<dbReference type="AlphaFoldDB" id="R2SD47"/>
<proteinExistence type="predicted"/>
<gene>
    <name evidence="1" type="ORF">UAU_03340</name>
</gene>
<sequence>MRKKRIFEGKVLSEELSADWDYFFETAAVFNYLNMEEITLVCPVPGKKDTLVLQDRQAYIANEGPLEMIEKFFSTHRLMDYRLMRRTCQSLKGLPSQKVPIVNAHFVLFPITKPEESIWLNPLAVFQLSENNGLCSVQLTNGLTLEIPMIKQSFISLACKAVYSLATYRQDYSLRLLTNGQPLNYVSLPATPFGQTLSRQGMLQQWFLTPGEFANRYKQEEHLHWYRELEDCSALIV</sequence>
<accession>R2SD47</accession>
<dbReference type="eggNOG" id="ENOG5032DHS">
    <property type="taxonomic scope" value="Bacteria"/>
</dbReference>
<dbReference type="Proteomes" id="UP000013782">
    <property type="component" value="Unassembled WGS sequence"/>
</dbReference>
<organism evidence="1 2">
    <name type="scientific">Enterococcus pallens ATCC BAA-351</name>
    <dbReference type="NCBI Taxonomy" id="1158607"/>
    <lineage>
        <taxon>Bacteria</taxon>
        <taxon>Bacillati</taxon>
        <taxon>Bacillota</taxon>
        <taxon>Bacilli</taxon>
        <taxon>Lactobacillales</taxon>
        <taxon>Enterococcaceae</taxon>
        <taxon>Enterococcus</taxon>
    </lineage>
</organism>
<dbReference type="STRING" id="160454.RV10_GL004464"/>
<evidence type="ECO:0000313" key="1">
    <source>
        <dbReference type="EMBL" id="EOH90801.1"/>
    </source>
</evidence>
<dbReference type="OrthoDB" id="2193581at2"/>
<evidence type="ECO:0000313" key="2">
    <source>
        <dbReference type="Proteomes" id="UP000013782"/>
    </source>
</evidence>
<keyword evidence="2" id="KW-1185">Reference proteome</keyword>
<protein>
    <submittedName>
        <fullName evidence="1">Uncharacterized protein</fullName>
    </submittedName>
</protein>
<name>R2SD47_9ENTE</name>
<dbReference type="HOGENOM" id="CLU_094517_0_0_9"/>
<dbReference type="RefSeq" id="WP_010758317.1">
    <property type="nucleotide sequence ID" value="NZ_ASWD01000004.1"/>
</dbReference>